<evidence type="ECO:0000256" key="2">
    <source>
        <dbReference type="ARBA" id="ARBA00022514"/>
    </source>
</evidence>
<keyword evidence="7" id="KW-1185">Reference proteome</keyword>
<evidence type="ECO:0000256" key="4">
    <source>
        <dbReference type="RuleBase" id="RU361150"/>
    </source>
</evidence>
<keyword evidence="2 4" id="KW-0202">Cytokine</keyword>
<dbReference type="GO" id="GO:0006954">
    <property type="term" value="P:inflammatory response"/>
    <property type="evidence" value="ECO:0007669"/>
    <property type="project" value="TreeGrafter"/>
</dbReference>
<protein>
    <recommendedName>
        <fullName evidence="4">C-C motif chemokine</fullName>
    </recommendedName>
</protein>
<keyword evidence="4" id="KW-0145">Chemotaxis</keyword>
<dbReference type="PANTHER" id="PTHR12015">
    <property type="entry name" value="SMALL INDUCIBLE CYTOKINE A"/>
    <property type="match status" value="1"/>
</dbReference>
<dbReference type="AlphaFoldDB" id="A0A671E3L0"/>
<dbReference type="SUPFAM" id="SSF54117">
    <property type="entry name" value="Interleukin 8-like chemokines"/>
    <property type="match status" value="1"/>
</dbReference>
<dbReference type="GO" id="GO:0008009">
    <property type="term" value="F:chemokine activity"/>
    <property type="evidence" value="ECO:0007669"/>
    <property type="project" value="InterPro"/>
</dbReference>
<dbReference type="InterPro" id="IPR036048">
    <property type="entry name" value="Interleukin_8-like_sf"/>
</dbReference>
<reference evidence="6 7" key="1">
    <citation type="journal article" date="2015" name="Annu Rev Anim Biosci">
        <title>The Genome 10K Project: a way forward.</title>
        <authorList>
            <person name="Koepfli K.P."/>
            <person name="Paten B."/>
            <person name="O'Brien S.J."/>
            <person name="Koepfli K.P."/>
            <person name="Paten B."/>
            <person name="Antunes A."/>
            <person name="Belov K."/>
            <person name="Bustamante C."/>
            <person name="Castoe T.A."/>
            <person name="Clawson H."/>
            <person name="Crawford A.J."/>
            <person name="Diekhans M."/>
            <person name="Distel D."/>
            <person name="Durbin R."/>
            <person name="Earl D."/>
            <person name="Fujita M.K."/>
            <person name="Gamble T."/>
            <person name="Georges A."/>
            <person name="Gemmell N."/>
            <person name="Gilbert M.T."/>
            <person name="Graves J.M."/>
            <person name="Green R.E."/>
            <person name="Hickey G."/>
            <person name="Jarvis E.D."/>
            <person name="Johnson W."/>
            <person name="Komissarov A."/>
            <person name="Korf I."/>
            <person name="Kuhn R."/>
            <person name="Larkin D.M."/>
            <person name="Lewin H."/>
            <person name="Lopez J.V."/>
            <person name="Ma J."/>
            <person name="Marques-Bonet T."/>
            <person name="Miller W."/>
            <person name="Murphy R."/>
            <person name="Pevzner P."/>
            <person name="Shapiro B."/>
            <person name="Steiner C."/>
            <person name="Tamazian G."/>
            <person name="Venkatesh B."/>
            <person name="Wang J."/>
            <person name="Wayne R."/>
            <person name="Wiley E."/>
            <person name="Yang H."/>
            <person name="Zhang G."/>
            <person name="Haussler D."/>
            <person name="Ryder O."/>
            <person name="O'Brien S.J."/>
        </authorList>
    </citation>
    <scope>NUCLEOTIDE SEQUENCE</scope>
</reference>
<dbReference type="FunFam" id="2.40.50.40:FF:000002">
    <property type="entry name" value="C-C motif chemokine"/>
    <property type="match status" value="1"/>
</dbReference>
<dbReference type="Pfam" id="PF00048">
    <property type="entry name" value="IL8"/>
    <property type="match status" value="1"/>
</dbReference>
<evidence type="ECO:0000256" key="3">
    <source>
        <dbReference type="ARBA" id="ARBA00023157"/>
    </source>
</evidence>
<keyword evidence="4" id="KW-0732">Signal</keyword>
<keyword evidence="4" id="KW-0964">Secreted</keyword>
<dbReference type="InterPro" id="IPR039809">
    <property type="entry name" value="Chemokine_b/g/d"/>
</dbReference>
<dbReference type="GO" id="GO:0030335">
    <property type="term" value="P:positive regulation of cell migration"/>
    <property type="evidence" value="ECO:0007669"/>
    <property type="project" value="TreeGrafter"/>
</dbReference>
<organism evidence="6 7">
    <name type="scientific">Rhinolophus ferrumequinum</name>
    <name type="common">Greater horseshoe bat</name>
    <dbReference type="NCBI Taxonomy" id="59479"/>
    <lineage>
        <taxon>Eukaryota</taxon>
        <taxon>Metazoa</taxon>
        <taxon>Chordata</taxon>
        <taxon>Craniata</taxon>
        <taxon>Vertebrata</taxon>
        <taxon>Euteleostomi</taxon>
        <taxon>Mammalia</taxon>
        <taxon>Eutheria</taxon>
        <taxon>Laurasiatheria</taxon>
        <taxon>Chiroptera</taxon>
        <taxon>Yinpterochiroptera</taxon>
        <taxon>Rhinolophoidea</taxon>
        <taxon>Rhinolophidae</taxon>
        <taxon>Rhinolophinae</taxon>
        <taxon>Rhinolophus</taxon>
    </lineage>
</organism>
<dbReference type="SMART" id="SM00199">
    <property type="entry name" value="SCY"/>
    <property type="match status" value="1"/>
</dbReference>
<dbReference type="GeneTree" id="ENSGT01030000237935"/>
<dbReference type="PANTHER" id="PTHR12015:SF149">
    <property type="entry name" value="REGAKINE-1"/>
    <property type="match status" value="1"/>
</dbReference>
<reference evidence="6 7" key="2">
    <citation type="journal article" date="2018" name="Annu Rev Anim Biosci">
        <title>Bat Biology, Genomes, and the Bat1K Project: To Generate Chromosome-Level Genomes for All Living Bat Species.</title>
        <authorList>
            <person name="Teeling E.C."/>
            <person name="Vernes S.C."/>
            <person name="Davalos L.M."/>
            <person name="Ray D.A."/>
            <person name="Gilbert M.T.P."/>
            <person name="Myers E."/>
        </authorList>
    </citation>
    <scope>NUCLEOTIDE SEQUENCE</scope>
</reference>
<dbReference type="InterPro" id="IPR000827">
    <property type="entry name" value="Chemokine_CC_CS"/>
</dbReference>
<comment type="similarity">
    <text evidence="1 4">Belongs to the intercrine beta (chemokine CC) family.</text>
</comment>
<reference evidence="6" key="5">
    <citation type="submission" date="2025-09" db="UniProtKB">
        <authorList>
            <consortium name="Ensembl"/>
        </authorList>
    </citation>
    <scope>IDENTIFICATION</scope>
</reference>
<reference evidence="6" key="4">
    <citation type="submission" date="2025-08" db="UniProtKB">
        <authorList>
            <consortium name="Ensembl"/>
        </authorList>
    </citation>
    <scope>IDENTIFICATION</scope>
</reference>
<dbReference type="GO" id="GO:0048020">
    <property type="term" value="F:CCR chemokine receptor binding"/>
    <property type="evidence" value="ECO:0007669"/>
    <property type="project" value="TreeGrafter"/>
</dbReference>
<dbReference type="GO" id="GO:0005615">
    <property type="term" value="C:extracellular space"/>
    <property type="evidence" value="ECO:0007669"/>
    <property type="project" value="UniProtKB-KW"/>
</dbReference>
<dbReference type="InParanoid" id="A0A671E3L0"/>
<feature type="signal peptide" evidence="4">
    <location>
        <begin position="1"/>
        <end position="20"/>
    </location>
</feature>
<proteinExistence type="inferred from homology"/>
<dbReference type="Ensembl" id="ENSRFET00010008717.1">
    <property type="protein sequence ID" value="ENSRFEP00010007924.1"/>
    <property type="gene ID" value="ENSRFEG00010005380.1"/>
</dbReference>
<sequence length="97" mass="11048">MLLNINLATFIIIIKNLVSASYSPLYLTELADNMPRCCYSYISRTIPLRVVTGYERTGSHCSLQGVMFLTKSGRKLCANPSNSWVQRHIRHLDQKSK</sequence>
<evidence type="ECO:0000313" key="7">
    <source>
        <dbReference type="Proteomes" id="UP000472240"/>
    </source>
</evidence>
<feature type="domain" description="Chemokine interleukin-8-like" evidence="5">
    <location>
        <begin position="34"/>
        <end position="92"/>
    </location>
</feature>
<dbReference type="GO" id="GO:0061844">
    <property type="term" value="P:antimicrobial humoral immune response mediated by antimicrobial peptide"/>
    <property type="evidence" value="ECO:0007669"/>
    <property type="project" value="TreeGrafter"/>
</dbReference>
<dbReference type="CDD" id="cd00272">
    <property type="entry name" value="Chemokine_CC"/>
    <property type="match status" value="1"/>
</dbReference>
<dbReference type="FunCoup" id="A0A671E3L0">
    <property type="interactions" value="30"/>
</dbReference>
<comment type="subcellular location">
    <subcellularLocation>
        <location evidence="4">Secreted</location>
    </subcellularLocation>
</comment>
<feature type="chain" id="PRO_5025718494" description="C-C motif chemokine" evidence="4">
    <location>
        <begin position="21"/>
        <end position="97"/>
    </location>
</feature>
<evidence type="ECO:0000256" key="1">
    <source>
        <dbReference type="ARBA" id="ARBA00010868"/>
    </source>
</evidence>
<dbReference type="GO" id="GO:0048245">
    <property type="term" value="P:eosinophil chemotaxis"/>
    <property type="evidence" value="ECO:0007669"/>
    <property type="project" value="TreeGrafter"/>
</dbReference>
<dbReference type="Proteomes" id="UP000472240">
    <property type="component" value="Chromosome 21"/>
</dbReference>
<dbReference type="GO" id="GO:0070098">
    <property type="term" value="P:chemokine-mediated signaling pathway"/>
    <property type="evidence" value="ECO:0007669"/>
    <property type="project" value="TreeGrafter"/>
</dbReference>
<dbReference type="InterPro" id="IPR001811">
    <property type="entry name" value="Chemokine_IL8-like_dom"/>
</dbReference>
<evidence type="ECO:0000259" key="5">
    <source>
        <dbReference type="SMART" id="SM00199"/>
    </source>
</evidence>
<dbReference type="Gene3D" id="2.40.50.40">
    <property type="match status" value="1"/>
</dbReference>
<keyword evidence="3" id="KW-1015">Disulfide bond</keyword>
<name>A0A671E3L0_RHIFE</name>
<evidence type="ECO:0000313" key="6">
    <source>
        <dbReference type="Ensembl" id="ENSRFEP00010007924.1"/>
    </source>
</evidence>
<dbReference type="PROSITE" id="PS00472">
    <property type="entry name" value="SMALL_CYTOKINES_CC"/>
    <property type="match status" value="1"/>
</dbReference>
<reference evidence="7" key="3">
    <citation type="submission" date="2018-12" db="EMBL/GenBank/DDBJ databases">
        <title>G10K-VGP greater horseshoe bat female genome, primary haplotype.</title>
        <authorList>
            <person name="Teeling E."/>
            <person name="Myers G."/>
            <person name="Vernes S."/>
            <person name="Pippel M."/>
            <person name="Winkler S."/>
            <person name="Fedrigo O."/>
            <person name="Rhie A."/>
            <person name="Koren S."/>
            <person name="Phillippy A."/>
            <person name="Lewin H."/>
            <person name="Damas J."/>
            <person name="Howe K."/>
            <person name="Mountcastle J."/>
            <person name="Jarvis E.D."/>
        </authorList>
    </citation>
    <scope>NUCLEOTIDE SEQUENCE [LARGE SCALE GENOMIC DNA]</scope>
</reference>
<accession>A0A671E3L0</accession>